<name>A0A4R6AAU7_9RHOB</name>
<dbReference type="Proteomes" id="UP000295701">
    <property type="component" value="Unassembled WGS sequence"/>
</dbReference>
<keyword evidence="9" id="KW-1185">Reference proteome</keyword>
<evidence type="ECO:0000256" key="6">
    <source>
        <dbReference type="ARBA" id="ARBA00034754"/>
    </source>
</evidence>
<dbReference type="InterPro" id="IPR005790">
    <property type="entry name" value="DNA_polIII_delta"/>
</dbReference>
<evidence type="ECO:0000313" key="8">
    <source>
        <dbReference type="EMBL" id="TDL78396.1"/>
    </source>
</evidence>
<comment type="caution">
    <text evidence="8">The sequence shown here is derived from an EMBL/GenBank/DDBJ whole genome shotgun (WGS) entry which is preliminary data.</text>
</comment>
<proteinExistence type="inferred from homology"/>
<keyword evidence="4" id="KW-0235">DNA replication</keyword>
<dbReference type="EMBL" id="SNAA01000011">
    <property type="protein sequence ID" value="TDL78396.1"/>
    <property type="molecule type" value="Genomic_DNA"/>
</dbReference>
<evidence type="ECO:0000256" key="5">
    <source>
        <dbReference type="ARBA" id="ARBA00022932"/>
    </source>
</evidence>
<accession>A0A4R6AAU7</accession>
<evidence type="ECO:0000256" key="3">
    <source>
        <dbReference type="ARBA" id="ARBA00022695"/>
    </source>
</evidence>
<evidence type="ECO:0000256" key="4">
    <source>
        <dbReference type="ARBA" id="ARBA00022705"/>
    </source>
</evidence>
<dbReference type="OrthoDB" id="9804983at2"/>
<dbReference type="GO" id="GO:0009360">
    <property type="term" value="C:DNA polymerase III complex"/>
    <property type="evidence" value="ECO:0007669"/>
    <property type="project" value="TreeGrafter"/>
</dbReference>
<gene>
    <name evidence="8" type="ORF">E2L08_10665</name>
</gene>
<dbReference type="Gene3D" id="1.20.272.10">
    <property type="match status" value="1"/>
</dbReference>
<comment type="similarity">
    <text evidence="6">Belongs to the DNA polymerase HolA subunit family.</text>
</comment>
<protein>
    <recommendedName>
        <fullName evidence="1">DNA-directed DNA polymerase</fullName>
        <ecNumber evidence="1">2.7.7.7</ecNumber>
    </recommendedName>
</protein>
<evidence type="ECO:0000256" key="7">
    <source>
        <dbReference type="ARBA" id="ARBA00049244"/>
    </source>
</evidence>
<dbReference type="PANTHER" id="PTHR34388">
    <property type="entry name" value="DNA POLYMERASE III SUBUNIT DELTA"/>
    <property type="match status" value="1"/>
</dbReference>
<dbReference type="AlphaFoldDB" id="A0A4R6AAU7"/>
<evidence type="ECO:0000256" key="1">
    <source>
        <dbReference type="ARBA" id="ARBA00012417"/>
    </source>
</evidence>
<organism evidence="8 9">
    <name type="scientific">Palleronia sediminis</name>
    <dbReference type="NCBI Taxonomy" id="2547833"/>
    <lineage>
        <taxon>Bacteria</taxon>
        <taxon>Pseudomonadati</taxon>
        <taxon>Pseudomonadota</taxon>
        <taxon>Alphaproteobacteria</taxon>
        <taxon>Rhodobacterales</taxon>
        <taxon>Roseobacteraceae</taxon>
        <taxon>Palleronia</taxon>
    </lineage>
</organism>
<evidence type="ECO:0000313" key="9">
    <source>
        <dbReference type="Proteomes" id="UP000295701"/>
    </source>
</evidence>
<dbReference type="RefSeq" id="WP_133397069.1">
    <property type="nucleotide sequence ID" value="NZ_SNAA01000011.1"/>
</dbReference>
<reference evidence="8 9" key="1">
    <citation type="submission" date="2019-03" db="EMBL/GenBank/DDBJ databases">
        <title>Primorskyibacter sp. SS33 isolated from sediments.</title>
        <authorList>
            <person name="Xunke S."/>
        </authorList>
    </citation>
    <scope>NUCLEOTIDE SEQUENCE [LARGE SCALE GENOMIC DNA]</scope>
    <source>
        <strain evidence="8 9">SS33</strain>
    </source>
</reference>
<keyword evidence="2" id="KW-0808">Transferase</keyword>
<dbReference type="SUPFAM" id="SSF48019">
    <property type="entry name" value="post-AAA+ oligomerization domain-like"/>
    <property type="match status" value="1"/>
</dbReference>
<dbReference type="GO" id="GO:0003677">
    <property type="term" value="F:DNA binding"/>
    <property type="evidence" value="ECO:0007669"/>
    <property type="project" value="InterPro"/>
</dbReference>
<evidence type="ECO:0000256" key="2">
    <source>
        <dbReference type="ARBA" id="ARBA00022679"/>
    </source>
</evidence>
<sequence length="340" mass="35965">MKLNARDATAWIARPPADRPGTLLYGEDGMRVALKRQELLANLLGKDAEEEMRLTRLQAAEIRRDRALVSDAIKAQGFFPGARAVLIEDATPQHADAILGALSDWQPGDAHVVVVAGLQKPSSALRKGFEKHPAAACIAIYGTPPTRAEIEAELTAAGLDRVSADRVAELSVLAQAMGPGDFRRLVEKIALYKASDPAPLSSEDIAACAPASTEAALDDVLNAVADARTADIGPILRRLEAQGVTPVALAIGAGRHFRTLHAAASDPGGAGAGIGKLRPPVFGPRRDAILRQAQGWGAARLDEALKVLTDTDLALRSTSRAPQMPLVERAFIRLSMMGRG</sequence>
<dbReference type="EC" id="2.7.7.7" evidence="1"/>
<comment type="catalytic activity">
    <reaction evidence="7">
        <text>DNA(n) + a 2'-deoxyribonucleoside 5'-triphosphate = DNA(n+1) + diphosphate</text>
        <dbReference type="Rhea" id="RHEA:22508"/>
        <dbReference type="Rhea" id="RHEA-COMP:17339"/>
        <dbReference type="Rhea" id="RHEA-COMP:17340"/>
        <dbReference type="ChEBI" id="CHEBI:33019"/>
        <dbReference type="ChEBI" id="CHEBI:61560"/>
        <dbReference type="ChEBI" id="CHEBI:173112"/>
        <dbReference type="EC" id="2.7.7.7"/>
    </reaction>
</comment>
<keyword evidence="5" id="KW-0239">DNA-directed DNA polymerase</keyword>
<dbReference type="Gene3D" id="3.40.50.300">
    <property type="entry name" value="P-loop containing nucleotide triphosphate hydrolases"/>
    <property type="match status" value="1"/>
</dbReference>
<dbReference type="InterPro" id="IPR027417">
    <property type="entry name" value="P-loop_NTPase"/>
</dbReference>
<dbReference type="GO" id="GO:0003887">
    <property type="term" value="F:DNA-directed DNA polymerase activity"/>
    <property type="evidence" value="ECO:0007669"/>
    <property type="project" value="UniProtKB-KW"/>
</dbReference>
<dbReference type="GO" id="GO:0006261">
    <property type="term" value="P:DNA-templated DNA replication"/>
    <property type="evidence" value="ECO:0007669"/>
    <property type="project" value="TreeGrafter"/>
</dbReference>
<dbReference type="PANTHER" id="PTHR34388:SF1">
    <property type="entry name" value="DNA POLYMERASE III SUBUNIT DELTA"/>
    <property type="match status" value="1"/>
</dbReference>
<keyword evidence="3" id="KW-0548">Nucleotidyltransferase</keyword>
<dbReference type="InterPro" id="IPR008921">
    <property type="entry name" value="DNA_pol3_clamp-load_cplx_C"/>
</dbReference>